<gene>
    <name evidence="1" type="ORF">BSOLF_2538</name>
</gene>
<reference evidence="2" key="1">
    <citation type="journal article" date="2018" name="Sci. Rep.">
        <title>Lignite coal burning seam in the remote Altai Mountains harbors a hydrogen-driven thermophilic microbial community.</title>
        <authorList>
            <person name="Kadnikov V.V."/>
            <person name="Mardanov A.V."/>
            <person name="Ivasenko D.A."/>
            <person name="Antsiferov D.V."/>
            <person name="Beletsky A.V."/>
            <person name="Karnachuk O.V."/>
            <person name="Ravin N.V."/>
        </authorList>
    </citation>
    <scope>NUCLEOTIDE SEQUENCE [LARGE SCALE GENOMIC DNA]</scope>
</reference>
<dbReference type="EMBL" id="PEBX01000017">
    <property type="protein sequence ID" value="PTQ56862.1"/>
    <property type="molecule type" value="Genomic_DNA"/>
</dbReference>
<accession>A0A2R6Y2K1</accession>
<comment type="caution">
    <text evidence="1">The sequence shown here is derived from an EMBL/GenBank/DDBJ whole genome shotgun (WGS) entry which is preliminary data.</text>
</comment>
<sequence>MSQNDFLRHMDALYDAIKPGFIGEVFVMHFKDAVENYARNKNVTLSGVISDAAFTLDNTANYIKDGLRANSPVATLNTKKFSDYYYEWHWMTITKYYRDTSDNRWIAVSTWGERRGIDYRVHFDAMKWGWVEGGLMYFK</sequence>
<evidence type="ECO:0008006" key="3">
    <source>
        <dbReference type="Google" id="ProtNLM"/>
    </source>
</evidence>
<protein>
    <recommendedName>
        <fullName evidence="3">Peptidase C39-like domain-containing protein</fullName>
    </recommendedName>
</protein>
<proteinExistence type="predicted"/>
<evidence type="ECO:0000313" key="2">
    <source>
        <dbReference type="Proteomes" id="UP000244338"/>
    </source>
</evidence>
<dbReference type="AlphaFoldDB" id="A0A2R6Y2K1"/>
<organism evidence="1 2">
    <name type="scientific">Candidatus Carbonibacillus altaicus</name>
    <dbReference type="NCBI Taxonomy" id="2163959"/>
    <lineage>
        <taxon>Bacteria</taxon>
        <taxon>Bacillati</taxon>
        <taxon>Bacillota</taxon>
        <taxon>Bacilli</taxon>
        <taxon>Bacillales</taxon>
        <taxon>Candidatus Carbonibacillus</taxon>
    </lineage>
</organism>
<name>A0A2R6Y2K1_9BACL</name>
<evidence type="ECO:0000313" key="1">
    <source>
        <dbReference type="EMBL" id="PTQ56862.1"/>
    </source>
</evidence>
<dbReference type="Proteomes" id="UP000244338">
    <property type="component" value="Unassembled WGS sequence"/>
</dbReference>